<feature type="transmembrane region" description="Helical" evidence="2">
    <location>
        <begin position="41"/>
        <end position="58"/>
    </location>
</feature>
<proteinExistence type="predicted"/>
<keyword evidence="2" id="KW-0812">Transmembrane</keyword>
<protein>
    <submittedName>
        <fullName evidence="3">Uncharacterized protein</fullName>
    </submittedName>
</protein>
<feature type="transmembrane region" description="Helical" evidence="2">
    <location>
        <begin position="78"/>
        <end position="95"/>
    </location>
</feature>
<feature type="transmembrane region" description="Helical" evidence="2">
    <location>
        <begin position="16"/>
        <end position="36"/>
    </location>
</feature>
<sequence>MIADQLTRWATTEPSLAVLAIGLLLLAVLAASYLIARRTGASVFAAAIGAIVCTAYSGDTSWGFARDHLGMASRGERLFMFAAGEIALVVCGVMARTNKRATAAEGAAGTPGVPGVLVWVIASVQIVPAFTESGWWAGIVRAFFGPIMAALLWHLAMGLEIRVRRPDALSTGLPAQIGHELRERLLSYLGLAVRGRTAAQVTRDRATARAVRLASRRWLGPWGRAALKASVARAAVGTSGEQRHQLLQLLAARRSADQLRTIDVVSPWTSTPAVAPHPTTPLGVAGAELRAMEPLDAIRRVHAAHPDATDADLASLVTQHGVPVTPTLVNIARRPRAAQPPLHPMLTTASHSSAHPLDAAEPRGAQDDFETAAASAIAVAQPSPSAQPPGRDAHPNALILDLAPMGAPHPEVCAPAASAQPSTPRRTVAEQSSDTRRMVHLPLPDERLMRDARELNIRSLREHNRKAPLRLLQRELRIGQPRAQRIQPLLADNLADAIAEAATDMTNAKEA</sequence>
<feature type="compositionally biased region" description="Polar residues" evidence="1">
    <location>
        <begin position="419"/>
        <end position="432"/>
    </location>
</feature>
<name>A0ABW0W8I2_STRNO</name>
<dbReference type="RefSeq" id="WP_344347265.1">
    <property type="nucleotide sequence ID" value="NZ_BAAASM010000009.1"/>
</dbReference>
<keyword evidence="2" id="KW-1133">Transmembrane helix</keyword>
<dbReference type="EMBL" id="JBHSOE010000003">
    <property type="protein sequence ID" value="MFC5654495.1"/>
    <property type="molecule type" value="Genomic_DNA"/>
</dbReference>
<feature type="transmembrane region" description="Helical" evidence="2">
    <location>
        <begin position="107"/>
        <end position="128"/>
    </location>
</feature>
<feature type="compositionally biased region" description="Low complexity" evidence="1">
    <location>
        <begin position="372"/>
        <end position="384"/>
    </location>
</feature>
<organism evidence="3 4">
    <name type="scientific">Streptomyces nogalater</name>
    <dbReference type="NCBI Taxonomy" id="38314"/>
    <lineage>
        <taxon>Bacteria</taxon>
        <taxon>Bacillati</taxon>
        <taxon>Actinomycetota</taxon>
        <taxon>Actinomycetes</taxon>
        <taxon>Kitasatosporales</taxon>
        <taxon>Streptomycetaceae</taxon>
        <taxon>Streptomyces</taxon>
    </lineage>
</organism>
<keyword evidence="4" id="KW-1185">Reference proteome</keyword>
<accession>A0ABW0W8I2</accession>
<comment type="caution">
    <text evidence="3">The sequence shown here is derived from an EMBL/GenBank/DDBJ whole genome shotgun (WGS) entry which is preliminary data.</text>
</comment>
<evidence type="ECO:0000313" key="4">
    <source>
        <dbReference type="Proteomes" id="UP001596065"/>
    </source>
</evidence>
<feature type="transmembrane region" description="Helical" evidence="2">
    <location>
        <begin position="134"/>
        <end position="156"/>
    </location>
</feature>
<reference evidence="4" key="1">
    <citation type="journal article" date="2019" name="Int. J. Syst. Evol. Microbiol.">
        <title>The Global Catalogue of Microorganisms (GCM) 10K type strain sequencing project: providing services to taxonomists for standard genome sequencing and annotation.</title>
        <authorList>
            <consortium name="The Broad Institute Genomics Platform"/>
            <consortium name="The Broad Institute Genome Sequencing Center for Infectious Disease"/>
            <person name="Wu L."/>
            <person name="Ma J."/>
        </authorList>
    </citation>
    <scope>NUCLEOTIDE SEQUENCE [LARGE SCALE GENOMIC DNA]</scope>
    <source>
        <strain evidence="4">KCTC 5701</strain>
    </source>
</reference>
<gene>
    <name evidence="3" type="ORF">ACFP3J_03175</name>
</gene>
<evidence type="ECO:0000313" key="3">
    <source>
        <dbReference type="EMBL" id="MFC5654495.1"/>
    </source>
</evidence>
<feature type="region of interest" description="Disordered" evidence="1">
    <location>
        <begin position="340"/>
        <end position="396"/>
    </location>
</feature>
<evidence type="ECO:0000256" key="1">
    <source>
        <dbReference type="SAM" id="MobiDB-lite"/>
    </source>
</evidence>
<feature type="region of interest" description="Disordered" evidence="1">
    <location>
        <begin position="412"/>
        <end position="435"/>
    </location>
</feature>
<evidence type="ECO:0000256" key="2">
    <source>
        <dbReference type="SAM" id="Phobius"/>
    </source>
</evidence>
<dbReference type="Proteomes" id="UP001596065">
    <property type="component" value="Unassembled WGS sequence"/>
</dbReference>
<keyword evidence="2" id="KW-0472">Membrane</keyword>